<feature type="region of interest" description="Disordered" evidence="1">
    <location>
        <begin position="83"/>
        <end position="103"/>
    </location>
</feature>
<evidence type="ECO:0000256" key="1">
    <source>
        <dbReference type="SAM" id="MobiDB-lite"/>
    </source>
</evidence>
<name>A0A9Q3F6C6_9BASI</name>
<evidence type="ECO:0000313" key="3">
    <source>
        <dbReference type="Proteomes" id="UP000765509"/>
    </source>
</evidence>
<accession>A0A9Q3F6C6</accession>
<proteinExistence type="predicted"/>
<feature type="compositionally biased region" description="Polar residues" evidence="1">
    <location>
        <begin position="90"/>
        <end position="99"/>
    </location>
</feature>
<comment type="caution">
    <text evidence="2">The sequence shown here is derived from an EMBL/GenBank/DDBJ whole genome shotgun (WGS) entry which is preliminary data.</text>
</comment>
<sequence>MAIIWAMASGSHQRPPAQHQARIPLQFKGRLFLPQCTPYSRIQEYCIYGIIYHYEPFLLSNSIVQFSGPNYVIPNKVPNPSPISKKDVSDIQSGNSLATTRRPFEDPNHLALQEFGGQF</sequence>
<gene>
    <name evidence="2" type="ORF">O181_070916</name>
</gene>
<organism evidence="2 3">
    <name type="scientific">Austropuccinia psidii MF-1</name>
    <dbReference type="NCBI Taxonomy" id="1389203"/>
    <lineage>
        <taxon>Eukaryota</taxon>
        <taxon>Fungi</taxon>
        <taxon>Dikarya</taxon>
        <taxon>Basidiomycota</taxon>
        <taxon>Pucciniomycotina</taxon>
        <taxon>Pucciniomycetes</taxon>
        <taxon>Pucciniales</taxon>
        <taxon>Sphaerophragmiaceae</taxon>
        <taxon>Austropuccinia</taxon>
    </lineage>
</organism>
<dbReference type="EMBL" id="AVOT02036647">
    <property type="protein sequence ID" value="MBW0531201.1"/>
    <property type="molecule type" value="Genomic_DNA"/>
</dbReference>
<evidence type="ECO:0000313" key="2">
    <source>
        <dbReference type="EMBL" id="MBW0531201.1"/>
    </source>
</evidence>
<dbReference type="AlphaFoldDB" id="A0A9Q3F6C6"/>
<keyword evidence="3" id="KW-1185">Reference proteome</keyword>
<reference evidence="2" key="1">
    <citation type="submission" date="2021-03" db="EMBL/GenBank/DDBJ databases">
        <title>Draft genome sequence of rust myrtle Austropuccinia psidii MF-1, a brazilian biotype.</title>
        <authorList>
            <person name="Quecine M.C."/>
            <person name="Pachon D.M.R."/>
            <person name="Bonatelli M.L."/>
            <person name="Correr F.H."/>
            <person name="Franceschini L.M."/>
            <person name="Leite T.F."/>
            <person name="Margarido G.R.A."/>
            <person name="Almeida C.A."/>
            <person name="Ferrarezi J.A."/>
            <person name="Labate C.A."/>
        </authorList>
    </citation>
    <scope>NUCLEOTIDE SEQUENCE</scope>
    <source>
        <strain evidence="2">MF-1</strain>
    </source>
</reference>
<protein>
    <submittedName>
        <fullName evidence="2">Uncharacterized protein</fullName>
    </submittedName>
</protein>
<dbReference type="Proteomes" id="UP000765509">
    <property type="component" value="Unassembled WGS sequence"/>
</dbReference>